<organism evidence="11 12">
    <name type="scientific">Gallionella capsiferriformans (strain ES-2)</name>
    <name type="common">Gallionella ferruginea capsiferriformans (strain ES-2)</name>
    <dbReference type="NCBI Taxonomy" id="395494"/>
    <lineage>
        <taxon>Bacteria</taxon>
        <taxon>Pseudomonadati</taxon>
        <taxon>Pseudomonadota</taxon>
        <taxon>Betaproteobacteria</taxon>
        <taxon>Nitrosomonadales</taxon>
        <taxon>Gallionellaceae</taxon>
        <taxon>Gallionella</taxon>
    </lineage>
</organism>
<proteinExistence type="inferred from homology"/>
<evidence type="ECO:0000313" key="12">
    <source>
        <dbReference type="Proteomes" id="UP000001235"/>
    </source>
</evidence>
<dbReference type="AlphaFoldDB" id="D9SJJ9"/>
<dbReference type="InterPro" id="IPR036188">
    <property type="entry name" value="FAD/NAD-bd_sf"/>
</dbReference>
<dbReference type="HOGENOM" id="CLU_003291_4_4_4"/>
<dbReference type="PRINTS" id="PR00368">
    <property type="entry name" value="FADPNR"/>
</dbReference>
<keyword evidence="8" id="KW-0520">NAD</keyword>
<feature type="domain" description="Rubredoxin binding" evidence="10">
    <location>
        <begin position="306"/>
        <end position="376"/>
    </location>
</feature>
<dbReference type="KEGG" id="gca:Galf_2385"/>
<evidence type="ECO:0000313" key="11">
    <source>
        <dbReference type="EMBL" id="ADL56387.1"/>
    </source>
</evidence>
<dbReference type="GO" id="GO:0005737">
    <property type="term" value="C:cytoplasm"/>
    <property type="evidence" value="ECO:0007669"/>
    <property type="project" value="UniProtKB-SubCell"/>
</dbReference>
<dbReference type="Gene3D" id="3.30.390.120">
    <property type="match status" value="1"/>
</dbReference>
<dbReference type="PANTHER" id="PTHR43429:SF3">
    <property type="entry name" value="NITRITE REDUCTASE [NAD(P)H]"/>
    <property type="match status" value="1"/>
</dbReference>
<evidence type="ECO:0000259" key="9">
    <source>
        <dbReference type="Pfam" id="PF07992"/>
    </source>
</evidence>
<dbReference type="PANTHER" id="PTHR43429">
    <property type="entry name" value="PYRIDINE NUCLEOTIDE-DISULFIDE OXIDOREDUCTASE DOMAIN-CONTAINING"/>
    <property type="match status" value="1"/>
</dbReference>
<dbReference type="eggNOG" id="COG1251">
    <property type="taxonomic scope" value="Bacteria"/>
</dbReference>
<dbReference type="Gene3D" id="3.50.50.60">
    <property type="entry name" value="FAD/NAD(P)-binding domain"/>
    <property type="match status" value="2"/>
</dbReference>
<evidence type="ECO:0000256" key="8">
    <source>
        <dbReference type="ARBA" id="ARBA00023027"/>
    </source>
</evidence>
<dbReference type="PRINTS" id="PR00411">
    <property type="entry name" value="PNDRDTASEI"/>
</dbReference>
<reference evidence="11 12" key="1">
    <citation type="submission" date="2010-08" db="EMBL/GenBank/DDBJ databases">
        <title>Complete sequence of Gallionella capsiferriformans ES-2.</title>
        <authorList>
            <consortium name="US DOE Joint Genome Institute"/>
            <person name="Lucas S."/>
            <person name="Copeland A."/>
            <person name="Lapidus A."/>
            <person name="Cheng J.-F."/>
            <person name="Bruce D."/>
            <person name="Goodwin L."/>
            <person name="Pitluck S."/>
            <person name="Chertkov O."/>
            <person name="Davenport K.W."/>
            <person name="Detter J.C."/>
            <person name="Han C."/>
            <person name="Tapia R."/>
            <person name="Land M."/>
            <person name="Hauser L."/>
            <person name="Chang Y.-J."/>
            <person name="Jeffries C."/>
            <person name="Kyrpides N."/>
            <person name="Ivanova N."/>
            <person name="Mikhailova N."/>
            <person name="Shelobolina E.S."/>
            <person name="Picardal F."/>
            <person name="Roden E."/>
            <person name="Emerson D."/>
            <person name="Woyke T."/>
        </authorList>
    </citation>
    <scope>NUCLEOTIDE SEQUENCE [LARGE SCALE GENOMIC DNA]</scope>
    <source>
        <strain evidence="11 12">ES-2</strain>
    </source>
</reference>
<evidence type="ECO:0000256" key="6">
    <source>
        <dbReference type="ARBA" id="ARBA00022827"/>
    </source>
</evidence>
<dbReference type="Pfam" id="PF07992">
    <property type="entry name" value="Pyr_redox_2"/>
    <property type="match status" value="1"/>
</dbReference>
<dbReference type="Proteomes" id="UP000001235">
    <property type="component" value="Chromosome"/>
</dbReference>
<dbReference type="SUPFAM" id="SSF51905">
    <property type="entry name" value="FAD/NAD(P)-binding domain"/>
    <property type="match status" value="1"/>
</dbReference>
<name>D9SJJ9_GALCS</name>
<dbReference type="Pfam" id="PF18113">
    <property type="entry name" value="Rbx_binding"/>
    <property type="match status" value="1"/>
</dbReference>
<feature type="domain" description="FAD/NAD(P)-binding" evidence="9">
    <location>
        <begin position="3"/>
        <end position="279"/>
    </location>
</feature>
<evidence type="ECO:0000256" key="3">
    <source>
        <dbReference type="ARBA" id="ARBA00006442"/>
    </source>
</evidence>
<evidence type="ECO:0000256" key="4">
    <source>
        <dbReference type="ARBA" id="ARBA00022490"/>
    </source>
</evidence>
<evidence type="ECO:0000256" key="5">
    <source>
        <dbReference type="ARBA" id="ARBA00022630"/>
    </source>
</evidence>
<dbReference type="GO" id="GO:0016491">
    <property type="term" value="F:oxidoreductase activity"/>
    <property type="evidence" value="ECO:0007669"/>
    <property type="project" value="UniProtKB-KW"/>
</dbReference>
<dbReference type="RefSeq" id="WP_013294310.1">
    <property type="nucleotide sequence ID" value="NC_014394.1"/>
</dbReference>
<dbReference type="STRING" id="395494.Galf_2385"/>
<comment type="subcellular location">
    <subcellularLocation>
        <location evidence="2">Cytoplasm</location>
    </subcellularLocation>
</comment>
<dbReference type="EMBL" id="CP002159">
    <property type="protein sequence ID" value="ADL56387.1"/>
    <property type="molecule type" value="Genomic_DNA"/>
</dbReference>
<dbReference type="InterPro" id="IPR023753">
    <property type="entry name" value="FAD/NAD-binding_dom"/>
</dbReference>
<keyword evidence="12" id="KW-1185">Reference proteome</keyword>
<evidence type="ECO:0000259" key="10">
    <source>
        <dbReference type="Pfam" id="PF18113"/>
    </source>
</evidence>
<accession>D9SJJ9</accession>
<keyword evidence="7" id="KW-0560">Oxidoreductase</keyword>
<comment type="cofactor">
    <cofactor evidence="1">
        <name>FAD</name>
        <dbReference type="ChEBI" id="CHEBI:57692"/>
    </cofactor>
</comment>
<keyword evidence="5" id="KW-0285">Flavoprotein</keyword>
<evidence type="ECO:0000256" key="2">
    <source>
        <dbReference type="ARBA" id="ARBA00004496"/>
    </source>
</evidence>
<dbReference type="InterPro" id="IPR041364">
    <property type="entry name" value="Rbx-bd"/>
</dbReference>
<sequence>MKPIVVIGSGLAAYAVIRELRKLNREIPVTLVSRDNADSYSKPMLSNAFAQKKDAASLVLTPAAGMAQQLGINVLANTEVRAIHRDKKQLDTTSGIVEYDKLVLALGADPIRIPLKGNAAESVLSVNDLSDYARLRDELDTAKSIAIMGGGLIGCEFANDLASTGYAVTVIDPSLYPLASLMPEQAGAQLLEPLARLGVSWRFGTAVESIDSMGAGKSLTLTDATIIHADLVLSAIGLRPRIQLAKEAGIVVNRGIAVDDQLRTNDDAIFALGDCAEIEGRVLPFVLPIMHAGRALAKILSNENARVEFPAMPVVIKTPAHPIVVSPVARDAVGAWQTLASGNGVKMGFFNNANRMLGFVLTGEYALERNEMTKKLAMG</sequence>
<dbReference type="InterPro" id="IPR050260">
    <property type="entry name" value="FAD-bd_OxRdtase"/>
</dbReference>
<evidence type="ECO:0000256" key="7">
    <source>
        <dbReference type="ARBA" id="ARBA00023002"/>
    </source>
</evidence>
<comment type="similarity">
    <text evidence="3">Belongs to the FAD-dependent oxidoreductase family.</text>
</comment>
<keyword evidence="6" id="KW-0274">FAD</keyword>
<keyword evidence="4" id="KW-0963">Cytoplasm</keyword>
<gene>
    <name evidence="11" type="ordered locus">Galf_2385</name>
</gene>
<protein>
    <submittedName>
        <fullName evidence="11">FAD-dependent pyridine nucleotide-disulphide oxidoreductase</fullName>
    </submittedName>
</protein>
<evidence type="ECO:0000256" key="1">
    <source>
        <dbReference type="ARBA" id="ARBA00001974"/>
    </source>
</evidence>